<dbReference type="OrthoDB" id="2123952at2759"/>
<dbReference type="GO" id="GO:0006351">
    <property type="term" value="P:DNA-templated transcription"/>
    <property type="evidence" value="ECO:0007669"/>
    <property type="project" value="InterPro"/>
</dbReference>
<comment type="caution">
    <text evidence="9">The sequence shown here is derived from an EMBL/GenBank/DDBJ whole genome shotgun (WGS) entry which is preliminary data.</text>
</comment>
<dbReference type="CDD" id="cd12148">
    <property type="entry name" value="fungal_TF_MHR"/>
    <property type="match status" value="1"/>
</dbReference>
<protein>
    <recommendedName>
        <fullName evidence="8">Xylanolytic transcriptional activator regulatory domain-containing protein</fullName>
    </recommendedName>
</protein>
<evidence type="ECO:0000256" key="5">
    <source>
        <dbReference type="ARBA" id="ARBA00023163"/>
    </source>
</evidence>
<feature type="compositionally biased region" description="Basic residues" evidence="7">
    <location>
        <begin position="1126"/>
        <end position="1144"/>
    </location>
</feature>
<feature type="compositionally biased region" description="Low complexity" evidence="7">
    <location>
        <begin position="310"/>
        <end position="326"/>
    </location>
</feature>
<evidence type="ECO:0000259" key="8">
    <source>
        <dbReference type="SMART" id="SM00906"/>
    </source>
</evidence>
<evidence type="ECO:0000256" key="2">
    <source>
        <dbReference type="ARBA" id="ARBA00022833"/>
    </source>
</evidence>
<dbReference type="AlphaFoldDB" id="A0A9P6C4I5"/>
<feature type="region of interest" description="Disordered" evidence="7">
    <location>
        <begin position="1122"/>
        <end position="1162"/>
    </location>
</feature>
<keyword evidence="6" id="KW-0539">Nucleus</keyword>
<name>A0A9P6C4I5_9AGAR</name>
<dbReference type="InterPro" id="IPR007219">
    <property type="entry name" value="XnlR_reg_dom"/>
</dbReference>
<feature type="region of interest" description="Disordered" evidence="7">
    <location>
        <begin position="195"/>
        <end position="243"/>
    </location>
</feature>
<feature type="region of interest" description="Disordered" evidence="7">
    <location>
        <begin position="956"/>
        <end position="982"/>
    </location>
</feature>
<evidence type="ECO:0000256" key="1">
    <source>
        <dbReference type="ARBA" id="ARBA00022723"/>
    </source>
</evidence>
<keyword evidence="4" id="KW-0238">DNA-binding</keyword>
<keyword evidence="5" id="KW-0804">Transcription</keyword>
<gene>
    <name evidence="9" type="ORF">P691DRAFT_792603</name>
</gene>
<evidence type="ECO:0000256" key="7">
    <source>
        <dbReference type="SAM" id="MobiDB-lite"/>
    </source>
</evidence>
<dbReference type="GO" id="GO:0003677">
    <property type="term" value="F:DNA binding"/>
    <property type="evidence" value="ECO:0007669"/>
    <property type="project" value="UniProtKB-KW"/>
</dbReference>
<proteinExistence type="predicted"/>
<feature type="compositionally biased region" description="Pro residues" evidence="7">
    <location>
        <begin position="31"/>
        <end position="45"/>
    </location>
</feature>
<accession>A0A9P6C4I5</accession>
<keyword evidence="3" id="KW-0805">Transcription regulation</keyword>
<dbReference type="PANTHER" id="PTHR31313">
    <property type="entry name" value="TY1 ENHANCER ACTIVATOR"/>
    <property type="match status" value="1"/>
</dbReference>
<dbReference type="SMART" id="SM00906">
    <property type="entry name" value="Fungal_trans"/>
    <property type="match status" value="1"/>
</dbReference>
<dbReference type="GO" id="GO:0008270">
    <property type="term" value="F:zinc ion binding"/>
    <property type="evidence" value="ECO:0007669"/>
    <property type="project" value="InterPro"/>
</dbReference>
<feature type="compositionally biased region" description="Polar residues" evidence="7">
    <location>
        <begin position="1153"/>
        <end position="1162"/>
    </location>
</feature>
<feature type="region of interest" description="Disordered" evidence="7">
    <location>
        <begin position="521"/>
        <end position="547"/>
    </location>
</feature>
<dbReference type="EMBL" id="MU151161">
    <property type="protein sequence ID" value="KAF9448449.1"/>
    <property type="molecule type" value="Genomic_DNA"/>
</dbReference>
<keyword evidence="1" id="KW-0479">Metal-binding</keyword>
<evidence type="ECO:0000256" key="3">
    <source>
        <dbReference type="ARBA" id="ARBA00023015"/>
    </source>
</evidence>
<feature type="compositionally biased region" description="Polar residues" evidence="7">
    <location>
        <begin position="956"/>
        <end position="966"/>
    </location>
</feature>
<reference evidence="9" key="1">
    <citation type="submission" date="2020-11" db="EMBL/GenBank/DDBJ databases">
        <authorList>
            <consortium name="DOE Joint Genome Institute"/>
            <person name="Ahrendt S."/>
            <person name="Riley R."/>
            <person name="Andreopoulos W."/>
            <person name="Labutti K."/>
            <person name="Pangilinan J."/>
            <person name="Ruiz-Duenas F.J."/>
            <person name="Barrasa J.M."/>
            <person name="Sanchez-Garcia M."/>
            <person name="Camarero S."/>
            <person name="Miyauchi S."/>
            <person name="Serrano A."/>
            <person name="Linde D."/>
            <person name="Babiker R."/>
            <person name="Drula E."/>
            <person name="Ayuso-Fernandez I."/>
            <person name="Pacheco R."/>
            <person name="Padilla G."/>
            <person name="Ferreira P."/>
            <person name="Barriuso J."/>
            <person name="Kellner H."/>
            <person name="Castanera R."/>
            <person name="Alfaro M."/>
            <person name="Ramirez L."/>
            <person name="Pisabarro A.G."/>
            <person name="Kuo A."/>
            <person name="Tritt A."/>
            <person name="Lipzen A."/>
            <person name="He G."/>
            <person name="Yan M."/>
            <person name="Ng V."/>
            <person name="Cullen D."/>
            <person name="Martin F."/>
            <person name="Rosso M.-N."/>
            <person name="Henrissat B."/>
            <person name="Hibbett D."/>
            <person name="Martinez A.T."/>
            <person name="Grigoriev I.V."/>
        </authorList>
    </citation>
    <scope>NUCLEOTIDE SEQUENCE</scope>
    <source>
        <strain evidence="9">MF-IS2</strain>
    </source>
</reference>
<keyword evidence="10" id="KW-1185">Reference proteome</keyword>
<evidence type="ECO:0000256" key="6">
    <source>
        <dbReference type="ARBA" id="ARBA00023242"/>
    </source>
</evidence>
<feature type="compositionally biased region" description="Low complexity" evidence="7">
    <location>
        <begin position="51"/>
        <end position="62"/>
    </location>
</feature>
<feature type="domain" description="Xylanolytic transcriptional activator regulatory" evidence="8">
    <location>
        <begin position="598"/>
        <end position="693"/>
    </location>
</feature>
<sequence length="1230" mass="135405">MFYPHIKSEASASPDLSPLHHFHFKFAPSHDPQPPSRTPSDPPTPLYRFGSYSTTTTTSPSSQHPPYMSYDDDYDDIPGGYFPSQLSQAAAERTRVINVESQSANANARDPTSHAKAVLCSARRIYSACTFLGPSRKRGPPKGYIDAIEARLHQTEALVGIILASKDQRAQSLLRDIAKDSLAKEIITRVDNSPYGVKGRKRAAESSAAGSKKTAESTAGGAPKEDEDGRLDLTSAHPSNEWQDKVVDMLGAGRTSEPIYYQATPSAARKKPSLRVATYVSDEDAHSGDGRGRQRRRLGEEDYEYDDMGLPSPASTSASLSHSASSRTRDDEAKEEEEEKQLAEAVGELSLNEEEEVRYHGKASGLYLLTGQERVDKRNEGGIWRFPGARVWPPLPSVVESELSDESDGHVAALGTTSKSQLKAHSLANGQIAERSLGLLDSGKGLDGNEPLPTRGEQERLLELYFTYVHPSFPVVHKKAFWDIWRNGGEASPYIKRSRRVAPLLLLAMFALAARYDIPTPEPSSTSFPSPSVDSSSSPTSTTPLPTDGISMWTAGEQYFNSAKILLDTTYASSRPSTCQALLLMGYREIGIGAMALAWTYVGMAIRMAQDLGMHKKAEGWRRPGLGPTKPNEASAATAEEGCIFGDWELGERRRIWFGCVVMDKYVSAYIGRPLMIYERDFDTELPELNESDEMDEWKSLGVDGKWTSPVPGRVVSCFNKCAELSGILSAIIQAIYAVRPFPGAPGTLTSPVARPAGRQAETAKRGAVLEGVLDKWYFDLPEHLRYDCAVTADRDASSLPPAHTLTLHMQYWCAVLLLHRPFIRPALGSKNRSGSDDQTDPDDLELINSRKSYELCASAANHITSIVTAYRERYPLNRCSVFLCYYVFTASIMHVISVNAYPDDPQARINLRRCLDALSAMRHVWPAAERALELFSGAKMNLSIPGVNTAAVTPNNQATQKVDTPNSHKRKSTHEGGVEESVTTPVVNDFLNSAGEYVAPIRSGVTAQVHHSVHRQISQRGLDQAGQYPTVQPQSYQGTSETHAIQPPTLLPPTEYRWSNTSPTATTSGSQAVVEESNVRGNSRHYHQEDELPLSTSVLPQFYSTGLVDDQHQQQHLIAAPPRHGPTHAHTIHPHTHHHHHQYSRSPEVPSQAPSHSQPQYWSDYSTFSQLGQTETGGYNSLGMSVAGITAVDLLQDHPQPQQPQQHLPHPQHTNVPNMYMADSYMYGE</sequence>
<organism evidence="9 10">
    <name type="scientific">Macrolepiota fuliginosa MF-IS2</name>
    <dbReference type="NCBI Taxonomy" id="1400762"/>
    <lineage>
        <taxon>Eukaryota</taxon>
        <taxon>Fungi</taxon>
        <taxon>Dikarya</taxon>
        <taxon>Basidiomycota</taxon>
        <taxon>Agaricomycotina</taxon>
        <taxon>Agaricomycetes</taxon>
        <taxon>Agaricomycetidae</taxon>
        <taxon>Agaricales</taxon>
        <taxon>Agaricineae</taxon>
        <taxon>Agaricaceae</taxon>
        <taxon>Macrolepiota</taxon>
    </lineage>
</organism>
<dbReference type="InterPro" id="IPR051615">
    <property type="entry name" value="Transcr_Regulatory_Elem"/>
</dbReference>
<dbReference type="PANTHER" id="PTHR31313:SF78">
    <property type="entry name" value="TRANSCRIPTION FACTOR DOMAIN-CONTAINING PROTEIN"/>
    <property type="match status" value="1"/>
</dbReference>
<feature type="region of interest" description="Disordered" evidence="7">
    <location>
        <begin position="304"/>
        <end position="343"/>
    </location>
</feature>
<dbReference type="Pfam" id="PF04082">
    <property type="entry name" value="Fungal_trans"/>
    <property type="match status" value="1"/>
</dbReference>
<feature type="region of interest" description="Disordered" evidence="7">
    <location>
        <begin position="1"/>
        <end position="68"/>
    </location>
</feature>
<evidence type="ECO:0000313" key="9">
    <source>
        <dbReference type="EMBL" id="KAF9448449.1"/>
    </source>
</evidence>
<evidence type="ECO:0000256" key="4">
    <source>
        <dbReference type="ARBA" id="ARBA00023125"/>
    </source>
</evidence>
<dbReference type="Proteomes" id="UP000807342">
    <property type="component" value="Unassembled WGS sequence"/>
</dbReference>
<feature type="compositionally biased region" description="Low complexity" evidence="7">
    <location>
        <begin position="523"/>
        <end position="547"/>
    </location>
</feature>
<keyword evidence="2" id="KW-0862">Zinc</keyword>
<evidence type="ECO:0000313" key="10">
    <source>
        <dbReference type="Proteomes" id="UP000807342"/>
    </source>
</evidence>